<sequence>MTTINRNEDIFTLINVFQVDPTNQQELVDLLIEATDETMSNLPGFISANIHQSLDGERVVNYAQWESKEHFEQMLSDSDAIPHMKEAEQLVNSFEPIQTKVVDSISI</sequence>
<keyword evidence="2" id="KW-0503">Monooxygenase</keyword>
<dbReference type="InterPro" id="IPR007138">
    <property type="entry name" value="ABM_dom"/>
</dbReference>
<keyword evidence="2" id="KW-0560">Oxidoreductase</keyword>
<dbReference type="Pfam" id="PF03992">
    <property type="entry name" value="ABM"/>
    <property type="match status" value="1"/>
</dbReference>
<feature type="domain" description="ABM" evidence="1">
    <location>
        <begin position="11"/>
        <end position="103"/>
    </location>
</feature>
<name>A0ABT3PML6_9BACT</name>
<dbReference type="GO" id="GO:0004497">
    <property type="term" value="F:monooxygenase activity"/>
    <property type="evidence" value="ECO:0007669"/>
    <property type="project" value="UniProtKB-KW"/>
</dbReference>
<dbReference type="EMBL" id="JAGGJA010000006">
    <property type="protein sequence ID" value="MCW9707197.1"/>
    <property type="molecule type" value="Genomic_DNA"/>
</dbReference>
<dbReference type="Gene3D" id="3.30.70.100">
    <property type="match status" value="1"/>
</dbReference>
<gene>
    <name evidence="2" type="ORF">J6I44_10040</name>
</gene>
<proteinExistence type="predicted"/>
<dbReference type="SUPFAM" id="SSF54909">
    <property type="entry name" value="Dimeric alpha+beta barrel"/>
    <property type="match status" value="1"/>
</dbReference>
<dbReference type="Proteomes" id="UP001207918">
    <property type="component" value="Unassembled WGS sequence"/>
</dbReference>
<comment type="caution">
    <text evidence="2">The sequence shown here is derived from an EMBL/GenBank/DDBJ whole genome shotgun (WGS) entry which is preliminary data.</text>
</comment>
<accession>A0ABT3PML6</accession>
<dbReference type="InterPro" id="IPR011008">
    <property type="entry name" value="Dimeric_a/b-barrel"/>
</dbReference>
<organism evidence="2 3">
    <name type="scientific">Fodinibius salsisoli</name>
    <dbReference type="NCBI Taxonomy" id="2820877"/>
    <lineage>
        <taxon>Bacteria</taxon>
        <taxon>Pseudomonadati</taxon>
        <taxon>Balneolota</taxon>
        <taxon>Balneolia</taxon>
        <taxon>Balneolales</taxon>
        <taxon>Balneolaceae</taxon>
        <taxon>Fodinibius</taxon>
    </lineage>
</organism>
<dbReference type="PROSITE" id="PS51725">
    <property type="entry name" value="ABM"/>
    <property type="match status" value="1"/>
</dbReference>
<evidence type="ECO:0000259" key="1">
    <source>
        <dbReference type="PROSITE" id="PS51725"/>
    </source>
</evidence>
<evidence type="ECO:0000313" key="3">
    <source>
        <dbReference type="Proteomes" id="UP001207918"/>
    </source>
</evidence>
<keyword evidence="3" id="KW-1185">Reference proteome</keyword>
<dbReference type="RefSeq" id="WP_265765955.1">
    <property type="nucleotide sequence ID" value="NZ_JAGGJA010000006.1"/>
</dbReference>
<reference evidence="2 3" key="1">
    <citation type="submission" date="2021-03" db="EMBL/GenBank/DDBJ databases">
        <title>Aliifodinibius sp. nov., a new bacterium isolated from saline soil.</title>
        <authorList>
            <person name="Galisteo C."/>
            <person name="De La Haba R."/>
            <person name="Sanchez-Porro C."/>
            <person name="Ventosa A."/>
        </authorList>
    </citation>
    <scope>NUCLEOTIDE SEQUENCE [LARGE SCALE GENOMIC DNA]</scope>
    <source>
        <strain evidence="2 3">1BSP15-2V2</strain>
    </source>
</reference>
<evidence type="ECO:0000313" key="2">
    <source>
        <dbReference type="EMBL" id="MCW9707197.1"/>
    </source>
</evidence>
<protein>
    <submittedName>
        <fullName evidence="2">Antibiotic biosynthesis monooxygenase</fullName>
    </submittedName>
</protein>